<keyword evidence="2" id="KW-1185">Reference proteome</keyword>
<sequence>MRQRFPITPSQLRLVDWFSRLLSNIRPTSQALLLDFFYSADITLTVPDHDWADGLTGFIQHRNLFELLWKVGNKDGCIFDSGVQLEERNFSSRRCQNYLLNIRWQLEMDLSIPTTGFAHSGYRGNPLRVRSDSAHFVVLLCMLRALHIGYFPPGLITMRDVKKLSGMLRTAEYFAVQILFSNVAFSRSKVSGPQCYADAVIVRKLVSDVCCTLYWLGLLMATVNATFEVPERDWRDWGELPIANGELSFLFGDDLDMAH</sequence>
<proteinExistence type="predicted"/>
<organism evidence="1 2">
    <name type="scientific">Ascobolus immersus RN42</name>
    <dbReference type="NCBI Taxonomy" id="1160509"/>
    <lineage>
        <taxon>Eukaryota</taxon>
        <taxon>Fungi</taxon>
        <taxon>Dikarya</taxon>
        <taxon>Ascomycota</taxon>
        <taxon>Pezizomycotina</taxon>
        <taxon>Pezizomycetes</taxon>
        <taxon>Pezizales</taxon>
        <taxon>Ascobolaceae</taxon>
        <taxon>Ascobolus</taxon>
    </lineage>
</organism>
<name>A0A3N4I3R8_ASCIM</name>
<gene>
    <name evidence="1" type="ORF">BJ508DRAFT_311011</name>
</gene>
<evidence type="ECO:0000313" key="2">
    <source>
        <dbReference type="Proteomes" id="UP000275078"/>
    </source>
</evidence>
<protein>
    <submittedName>
        <fullName evidence="1">Uncharacterized protein</fullName>
    </submittedName>
</protein>
<dbReference type="EMBL" id="ML119743">
    <property type="protein sequence ID" value="RPA76504.1"/>
    <property type="molecule type" value="Genomic_DNA"/>
</dbReference>
<reference evidence="1 2" key="1">
    <citation type="journal article" date="2018" name="Nat. Ecol. Evol.">
        <title>Pezizomycetes genomes reveal the molecular basis of ectomycorrhizal truffle lifestyle.</title>
        <authorList>
            <person name="Murat C."/>
            <person name="Payen T."/>
            <person name="Noel B."/>
            <person name="Kuo A."/>
            <person name="Morin E."/>
            <person name="Chen J."/>
            <person name="Kohler A."/>
            <person name="Krizsan K."/>
            <person name="Balestrini R."/>
            <person name="Da Silva C."/>
            <person name="Montanini B."/>
            <person name="Hainaut M."/>
            <person name="Levati E."/>
            <person name="Barry K.W."/>
            <person name="Belfiori B."/>
            <person name="Cichocki N."/>
            <person name="Clum A."/>
            <person name="Dockter R.B."/>
            <person name="Fauchery L."/>
            <person name="Guy J."/>
            <person name="Iotti M."/>
            <person name="Le Tacon F."/>
            <person name="Lindquist E.A."/>
            <person name="Lipzen A."/>
            <person name="Malagnac F."/>
            <person name="Mello A."/>
            <person name="Molinier V."/>
            <person name="Miyauchi S."/>
            <person name="Poulain J."/>
            <person name="Riccioni C."/>
            <person name="Rubini A."/>
            <person name="Sitrit Y."/>
            <person name="Splivallo R."/>
            <person name="Traeger S."/>
            <person name="Wang M."/>
            <person name="Zifcakova L."/>
            <person name="Wipf D."/>
            <person name="Zambonelli A."/>
            <person name="Paolocci F."/>
            <person name="Nowrousian M."/>
            <person name="Ottonello S."/>
            <person name="Baldrian P."/>
            <person name="Spatafora J.W."/>
            <person name="Henrissat B."/>
            <person name="Nagy L.G."/>
            <person name="Aury J.M."/>
            <person name="Wincker P."/>
            <person name="Grigoriev I.V."/>
            <person name="Bonfante P."/>
            <person name="Martin F.M."/>
        </authorList>
    </citation>
    <scope>NUCLEOTIDE SEQUENCE [LARGE SCALE GENOMIC DNA]</scope>
    <source>
        <strain evidence="1 2">RN42</strain>
    </source>
</reference>
<dbReference type="AlphaFoldDB" id="A0A3N4I3R8"/>
<accession>A0A3N4I3R8</accession>
<evidence type="ECO:0000313" key="1">
    <source>
        <dbReference type="EMBL" id="RPA76504.1"/>
    </source>
</evidence>
<dbReference type="Proteomes" id="UP000275078">
    <property type="component" value="Unassembled WGS sequence"/>
</dbReference>